<keyword evidence="5 7" id="KW-0413">Isomerase</keyword>
<feature type="binding site" evidence="7">
    <location>
        <begin position="79"/>
        <end position="80"/>
    </location>
    <ligand>
        <name>substrate</name>
    </ligand>
</feature>
<dbReference type="PROSITE" id="PS00924">
    <property type="entry name" value="ASP_GLU_RACEMASE_2"/>
    <property type="match status" value="1"/>
</dbReference>
<dbReference type="Pfam" id="PF01177">
    <property type="entry name" value="Asp_Glu_race"/>
    <property type="match status" value="1"/>
</dbReference>
<name>A0ABX2EJ29_9BURK</name>
<feature type="active site" description="Proton donor/acceptor" evidence="7">
    <location>
        <position position="187"/>
    </location>
</feature>
<proteinExistence type="inferred from homology"/>
<sequence>MTARPSPSPQIGVFDSGVGGLSVLRGLRRRLPDCAISYLADNRHLPYGAKSPEWLVERCATLTQVLVSQGSALVLVACNTATTHTIAALRQRWPSLPFVGVEPGVKPAIAASRSRRIAVLATEATLQSERMRSLVGTHGADAEVHLLACPGLADAIERAADDALETLIEDACARIEATQADTVVLGCTHYPLIADRIARRLGPGVALVDTAEAVCRRVESLLPVRIGAQAEPRGALSIAASGDVELVARAARRWLDEPVTVAHSAV</sequence>
<comment type="catalytic activity">
    <reaction evidence="1 7">
        <text>L-glutamate = D-glutamate</text>
        <dbReference type="Rhea" id="RHEA:12813"/>
        <dbReference type="ChEBI" id="CHEBI:29985"/>
        <dbReference type="ChEBI" id="CHEBI:29986"/>
        <dbReference type="EC" id="5.1.1.3"/>
    </reaction>
</comment>
<keyword evidence="6 7" id="KW-0961">Cell wall biogenesis/degradation</keyword>
<keyword evidence="4 7" id="KW-0573">Peptidoglycan synthesis</keyword>
<evidence type="ECO:0000256" key="2">
    <source>
        <dbReference type="ARBA" id="ARBA00013090"/>
    </source>
</evidence>
<evidence type="ECO:0000313" key="8">
    <source>
        <dbReference type="EMBL" id="NRF68628.1"/>
    </source>
</evidence>
<evidence type="ECO:0000256" key="6">
    <source>
        <dbReference type="ARBA" id="ARBA00023316"/>
    </source>
</evidence>
<dbReference type="InterPro" id="IPR033134">
    <property type="entry name" value="Asp/Glu_racemase_AS_2"/>
</dbReference>
<protein>
    <recommendedName>
        <fullName evidence="2 7">Glutamate racemase</fullName>
        <ecNumber evidence="2 7">5.1.1.3</ecNumber>
    </recommendedName>
</protein>
<comment type="pathway">
    <text evidence="7">Cell wall biogenesis; peptidoglycan biosynthesis.</text>
</comment>
<evidence type="ECO:0000256" key="7">
    <source>
        <dbReference type="HAMAP-Rule" id="MF_00258"/>
    </source>
</evidence>
<evidence type="ECO:0000256" key="1">
    <source>
        <dbReference type="ARBA" id="ARBA00001602"/>
    </source>
</evidence>
<dbReference type="EC" id="5.1.1.3" evidence="2 7"/>
<dbReference type="HAMAP" id="MF_00258">
    <property type="entry name" value="Glu_racemase"/>
    <property type="match status" value="1"/>
</dbReference>
<dbReference type="Proteomes" id="UP000737171">
    <property type="component" value="Unassembled WGS sequence"/>
</dbReference>
<feature type="binding site" evidence="7">
    <location>
        <begin position="47"/>
        <end position="48"/>
    </location>
    <ligand>
        <name>substrate</name>
    </ligand>
</feature>
<dbReference type="InterPro" id="IPR001920">
    <property type="entry name" value="Asp/Glu_race"/>
</dbReference>
<dbReference type="PANTHER" id="PTHR21198:SF2">
    <property type="entry name" value="GLUTAMATE RACEMASE"/>
    <property type="match status" value="1"/>
</dbReference>
<evidence type="ECO:0000313" key="9">
    <source>
        <dbReference type="Proteomes" id="UP000737171"/>
    </source>
</evidence>
<dbReference type="GO" id="GO:0008881">
    <property type="term" value="F:glutamate racemase activity"/>
    <property type="evidence" value="ECO:0007669"/>
    <property type="project" value="UniProtKB-EC"/>
</dbReference>
<keyword evidence="9" id="KW-1185">Reference proteome</keyword>
<dbReference type="Gene3D" id="3.40.50.1860">
    <property type="match status" value="2"/>
</dbReference>
<dbReference type="NCBIfam" id="TIGR00067">
    <property type="entry name" value="glut_race"/>
    <property type="match status" value="1"/>
</dbReference>
<gene>
    <name evidence="7 8" type="primary">murI</name>
    <name evidence="8" type="ORF">HLB44_16655</name>
</gene>
<dbReference type="EMBL" id="JABRWJ010000005">
    <property type="protein sequence ID" value="NRF68628.1"/>
    <property type="molecule type" value="Genomic_DNA"/>
</dbReference>
<dbReference type="InterPro" id="IPR004391">
    <property type="entry name" value="Glu_race"/>
</dbReference>
<organism evidence="8 9">
    <name type="scientific">Pseudaquabacterium terrae</name>
    <dbReference type="NCBI Taxonomy" id="2732868"/>
    <lineage>
        <taxon>Bacteria</taxon>
        <taxon>Pseudomonadati</taxon>
        <taxon>Pseudomonadota</taxon>
        <taxon>Betaproteobacteria</taxon>
        <taxon>Burkholderiales</taxon>
        <taxon>Sphaerotilaceae</taxon>
        <taxon>Pseudaquabacterium</taxon>
    </lineage>
</organism>
<dbReference type="InterPro" id="IPR015942">
    <property type="entry name" value="Asp/Glu/hydantoin_racemase"/>
</dbReference>
<comment type="similarity">
    <text evidence="7">Belongs to the aspartate/glutamate racemases family.</text>
</comment>
<comment type="caution">
    <text evidence="8">The sequence shown here is derived from an EMBL/GenBank/DDBJ whole genome shotgun (WGS) entry which is preliminary data.</text>
</comment>
<accession>A0ABX2EJ29</accession>
<dbReference type="PANTHER" id="PTHR21198">
    <property type="entry name" value="GLUTAMATE RACEMASE"/>
    <property type="match status" value="1"/>
</dbReference>
<keyword evidence="3 7" id="KW-0133">Cell shape</keyword>
<dbReference type="SUPFAM" id="SSF53681">
    <property type="entry name" value="Aspartate/glutamate racemase"/>
    <property type="match status" value="2"/>
</dbReference>
<feature type="binding site" evidence="7">
    <location>
        <begin position="15"/>
        <end position="16"/>
    </location>
    <ligand>
        <name>substrate</name>
    </ligand>
</feature>
<evidence type="ECO:0000256" key="3">
    <source>
        <dbReference type="ARBA" id="ARBA00022960"/>
    </source>
</evidence>
<feature type="active site" description="Proton donor/acceptor" evidence="7">
    <location>
        <position position="78"/>
    </location>
</feature>
<evidence type="ECO:0000256" key="5">
    <source>
        <dbReference type="ARBA" id="ARBA00023235"/>
    </source>
</evidence>
<evidence type="ECO:0000256" key="4">
    <source>
        <dbReference type="ARBA" id="ARBA00022984"/>
    </source>
</evidence>
<reference evidence="8 9" key="1">
    <citation type="submission" date="2020-05" db="EMBL/GenBank/DDBJ databases">
        <title>Aquincola sp. isolate from soil.</title>
        <authorList>
            <person name="Han J."/>
            <person name="Kim D.-U."/>
        </authorList>
    </citation>
    <scope>NUCLEOTIDE SEQUENCE [LARGE SCALE GENOMIC DNA]</scope>
    <source>
        <strain evidence="8 9">S2</strain>
    </source>
</reference>
<comment type="function">
    <text evidence="7">Provides the (R)-glutamate required for cell wall biosynthesis.</text>
</comment>
<feature type="binding site" evidence="7">
    <location>
        <begin position="188"/>
        <end position="189"/>
    </location>
    <ligand>
        <name>substrate</name>
    </ligand>
</feature>